<dbReference type="SUPFAM" id="SSF55816">
    <property type="entry name" value="5'-nucleotidase (syn. UDP-sugar hydrolase), C-terminal domain"/>
    <property type="match status" value="1"/>
</dbReference>
<sequence>MKMKGFSRIALLIFLLTTSIISQAVAVSDTTTVVILSVNDMHAKIDNFPRFKAMVDSIRQAEKYVLLLSAGDIFTGNPVVDQFPEKGQPIIELMNRTGFSASAVGNHEFDYGQEMLARRMNEAHFPFLSANILPDSSSPVSFKPYVIITLENGIRIGILSLIQVNDAGLPDTHPSRLEGLSFPDGLKVAPSYASLRDSCDVFIALTHLGYETDIELAGILPSLDLILGGHSHTLVKTPAVFNDVLIMQAGSGLRYLTKTTLKLYDKKLVSRHAETLSIPAFTKTDEELEQLILQYNDNKELNEVIGTALSDIRGSDELGSMMTDAMAAIAPIEIAFQNNGGIRVDNFPEGDITIKNVYQLDPFGNEIILFYLTPAEIRSLILNAYNRERAIDLQTSGIIYTVLTDAAGNGLEVEFRLPDGAAPDEEKAYATGISSYIASSYQFDHKDEGTSLYTITAQSLINYIRNKKALDYKGVKRAFVKSAD</sequence>
<keyword evidence="2 3" id="KW-0732">Signal</keyword>
<keyword evidence="3" id="KW-0378">Hydrolase</keyword>
<dbReference type="GO" id="GO:0030288">
    <property type="term" value="C:outer membrane-bounded periplasmic space"/>
    <property type="evidence" value="ECO:0007669"/>
    <property type="project" value="TreeGrafter"/>
</dbReference>
<dbReference type="CDD" id="cd00845">
    <property type="entry name" value="MPP_UshA_N_like"/>
    <property type="match status" value="1"/>
</dbReference>
<dbReference type="GO" id="GO:0046872">
    <property type="term" value="F:metal ion binding"/>
    <property type="evidence" value="ECO:0007669"/>
    <property type="project" value="InterPro"/>
</dbReference>
<proteinExistence type="inferred from homology"/>
<evidence type="ECO:0000313" key="7">
    <source>
        <dbReference type="Proteomes" id="UP000053091"/>
    </source>
</evidence>
<dbReference type="Pfam" id="PF02872">
    <property type="entry name" value="5_nucleotid_C"/>
    <property type="match status" value="1"/>
</dbReference>
<dbReference type="InterPro" id="IPR006179">
    <property type="entry name" value="5_nucleotidase/apyrase"/>
</dbReference>
<evidence type="ECO:0000313" key="6">
    <source>
        <dbReference type="EMBL" id="GAP43437.1"/>
    </source>
</evidence>
<dbReference type="Proteomes" id="UP000053091">
    <property type="component" value="Unassembled WGS sequence"/>
</dbReference>
<feature type="domain" description="5'-Nucleotidase C-terminal" evidence="5">
    <location>
        <begin position="314"/>
        <end position="439"/>
    </location>
</feature>
<dbReference type="PROSITE" id="PS00786">
    <property type="entry name" value="5_NUCLEOTIDASE_2"/>
    <property type="match status" value="1"/>
</dbReference>
<dbReference type="RefSeq" id="WP_062040509.1">
    <property type="nucleotide sequence ID" value="NZ_DF968182.1"/>
</dbReference>
<organism evidence="6">
    <name type="scientific">Lentimicrobium saccharophilum</name>
    <dbReference type="NCBI Taxonomy" id="1678841"/>
    <lineage>
        <taxon>Bacteria</taxon>
        <taxon>Pseudomonadati</taxon>
        <taxon>Bacteroidota</taxon>
        <taxon>Bacteroidia</taxon>
        <taxon>Bacteroidales</taxon>
        <taxon>Lentimicrobiaceae</taxon>
        <taxon>Lentimicrobium</taxon>
    </lineage>
</organism>
<dbReference type="PANTHER" id="PTHR11575">
    <property type="entry name" value="5'-NUCLEOTIDASE-RELATED"/>
    <property type="match status" value="1"/>
</dbReference>
<dbReference type="Gene3D" id="3.60.21.10">
    <property type="match status" value="1"/>
</dbReference>
<dbReference type="GO" id="GO:0016788">
    <property type="term" value="F:hydrolase activity, acting on ester bonds"/>
    <property type="evidence" value="ECO:0007669"/>
    <property type="project" value="InterPro"/>
</dbReference>
<dbReference type="InterPro" id="IPR004843">
    <property type="entry name" value="Calcineurin-like_PHP"/>
</dbReference>
<gene>
    <name evidence="6" type="ORF">TBC1_111590</name>
</gene>
<dbReference type="GO" id="GO:0000166">
    <property type="term" value="F:nucleotide binding"/>
    <property type="evidence" value="ECO:0007669"/>
    <property type="project" value="UniProtKB-KW"/>
</dbReference>
<feature type="chain" id="PRO_5006520477" evidence="3">
    <location>
        <begin position="25"/>
        <end position="484"/>
    </location>
</feature>
<evidence type="ECO:0000259" key="5">
    <source>
        <dbReference type="Pfam" id="PF02872"/>
    </source>
</evidence>
<accession>A0A0S7BSS5</accession>
<comment type="similarity">
    <text evidence="1 3">Belongs to the 5'-nucleotidase family.</text>
</comment>
<dbReference type="STRING" id="1678841.TBC1_111590"/>
<dbReference type="PANTHER" id="PTHR11575:SF24">
    <property type="entry name" value="5'-NUCLEOTIDASE"/>
    <property type="match status" value="1"/>
</dbReference>
<dbReference type="InterPro" id="IPR029052">
    <property type="entry name" value="Metallo-depent_PP-like"/>
</dbReference>
<dbReference type="InterPro" id="IPR006146">
    <property type="entry name" value="5'-Nucleotdase_CS"/>
</dbReference>
<name>A0A0S7BSS5_9BACT</name>
<dbReference type="SUPFAM" id="SSF56300">
    <property type="entry name" value="Metallo-dependent phosphatases"/>
    <property type="match status" value="1"/>
</dbReference>
<keyword evidence="7" id="KW-1185">Reference proteome</keyword>
<dbReference type="InterPro" id="IPR036907">
    <property type="entry name" value="5'-Nucleotdase_C_sf"/>
</dbReference>
<dbReference type="EMBL" id="DF968182">
    <property type="protein sequence ID" value="GAP43437.1"/>
    <property type="molecule type" value="Genomic_DNA"/>
</dbReference>
<evidence type="ECO:0000256" key="1">
    <source>
        <dbReference type="ARBA" id="ARBA00006654"/>
    </source>
</evidence>
<protein>
    <submittedName>
        <fullName evidence="6">2',3'-cyclic-nucleotide 2'-phosphodiesterase</fullName>
    </submittedName>
</protein>
<keyword evidence="3" id="KW-0547">Nucleotide-binding</keyword>
<reference evidence="6" key="1">
    <citation type="journal article" date="2015" name="Genome Announc.">
        <title>Draft Genome Sequence of Bacteroidales Strain TBC1, a Novel Isolate from a Methanogenic Wastewater Treatment System.</title>
        <authorList>
            <person name="Tourlousse D.M."/>
            <person name="Matsuura N."/>
            <person name="Sun L."/>
            <person name="Toyonaga M."/>
            <person name="Kuroda K."/>
            <person name="Ohashi A."/>
            <person name="Cruz R."/>
            <person name="Yamaguchi T."/>
            <person name="Sekiguchi Y."/>
        </authorList>
    </citation>
    <scope>NUCLEOTIDE SEQUENCE [LARGE SCALE GENOMIC DNA]</scope>
    <source>
        <strain evidence="6">TBC1</strain>
    </source>
</reference>
<dbReference type="PATRIC" id="fig|1678841.3.peg.1776"/>
<evidence type="ECO:0000259" key="4">
    <source>
        <dbReference type="Pfam" id="PF00149"/>
    </source>
</evidence>
<feature type="domain" description="Calcineurin-like phosphoesterase" evidence="4">
    <location>
        <begin position="35"/>
        <end position="233"/>
    </location>
</feature>
<feature type="signal peptide" evidence="3">
    <location>
        <begin position="1"/>
        <end position="24"/>
    </location>
</feature>
<dbReference type="Gene3D" id="3.90.780.10">
    <property type="entry name" value="5'-Nucleotidase, C-terminal domain"/>
    <property type="match status" value="1"/>
</dbReference>
<dbReference type="OrthoDB" id="9801679at2"/>
<dbReference type="InterPro" id="IPR008334">
    <property type="entry name" value="5'-Nucleotdase_C"/>
</dbReference>
<evidence type="ECO:0000256" key="3">
    <source>
        <dbReference type="RuleBase" id="RU362119"/>
    </source>
</evidence>
<dbReference type="PRINTS" id="PR01607">
    <property type="entry name" value="APYRASEFAMLY"/>
</dbReference>
<dbReference type="AlphaFoldDB" id="A0A0S7BSS5"/>
<dbReference type="GO" id="GO:0009166">
    <property type="term" value="P:nucleotide catabolic process"/>
    <property type="evidence" value="ECO:0007669"/>
    <property type="project" value="InterPro"/>
</dbReference>
<evidence type="ECO:0000256" key="2">
    <source>
        <dbReference type="ARBA" id="ARBA00022729"/>
    </source>
</evidence>
<dbReference type="Pfam" id="PF00149">
    <property type="entry name" value="Metallophos"/>
    <property type="match status" value="1"/>
</dbReference>